<dbReference type="InterPro" id="IPR012338">
    <property type="entry name" value="Beta-lactam/transpept-like"/>
</dbReference>
<protein>
    <submittedName>
        <fullName evidence="2">Beta-lactamase enzyme family protein</fullName>
    </submittedName>
</protein>
<dbReference type="AlphaFoldDB" id="A0A345UJJ9"/>
<reference evidence="2 3" key="1">
    <citation type="submission" date="2018-03" db="EMBL/GenBank/DDBJ databases">
        <title>Phenotypic and genomic properties of Cyclonatronum proteinivorum gen. nov., sp. nov., a haloalkaliphilic bacteroidete from soda lakes possessing Na+-translocating rhodopsin.</title>
        <authorList>
            <person name="Toshchakov S.V."/>
            <person name="Korzhenkov A."/>
            <person name="Samarov N.I."/>
            <person name="Kublanov I.V."/>
            <person name="Muntyan M.S."/>
            <person name="Sorokin D.Y."/>
        </authorList>
    </citation>
    <scope>NUCLEOTIDE SEQUENCE [LARGE SCALE GENOMIC DNA]</scope>
    <source>
        <strain evidence="2 3">Omega</strain>
    </source>
</reference>
<dbReference type="SUPFAM" id="SSF56601">
    <property type="entry name" value="beta-lactamase/transpeptidase-like"/>
    <property type="match status" value="1"/>
</dbReference>
<dbReference type="EMBL" id="CP027806">
    <property type="protein sequence ID" value="AXJ00651.1"/>
    <property type="molecule type" value="Genomic_DNA"/>
</dbReference>
<feature type="region of interest" description="Disordered" evidence="1">
    <location>
        <begin position="389"/>
        <end position="410"/>
    </location>
</feature>
<dbReference type="Gene3D" id="3.40.710.10">
    <property type="entry name" value="DD-peptidase/beta-lactamase superfamily"/>
    <property type="match status" value="1"/>
</dbReference>
<evidence type="ECO:0000256" key="1">
    <source>
        <dbReference type="SAM" id="MobiDB-lite"/>
    </source>
</evidence>
<dbReference type="OrthoDB" id="1522671at2"/>
<sequence>MKAFKTLLIFFVITASILGLVVGLNWTAFKVVFSDPESFSEGSEWIEKTYSLAGLVEFMEAAPEHVSLVSLNLTTPDDSILYNAETPRVMGALSNLFLLMEFERQYQAGELNPNDRIHREEIDAFLVPTWYENTHRNAMRSVETTNGTMALRDVRYLVSRNYSQAASDWLFFYLGAESVNALIDSVGAGRIEPWIPGSGLQIAVIMRDEDTEPHTEIARLHEMDTEERLSVAKTLSQRYVQDSDFAAEVGQRAGHIRNRLLADERATHRLWSRAEPLKLAEILADVMEGRFISTNAGARILEPFGWAFEDPVVQQHASEYGALFGSRLGFQTGMDFGTSVYTGNRFAQVLFFDDLPVAFYLHMSSNHMNQDLQRRLIYDPELRRLTRLASEQRLTPRDETDAPTAAHTTF</sequence>
<dbReference type="RefSeq" id="WP_114983924.1">
    <property type="nucleotide sequence ID" value="NZ_CP027806.1"/>
</dbReference>
<dbReference type="KEGG" id="cprv:CYPRO_1395"/>
<dbReference type="Proteomes" id="UP000254808">
    <property type="component" value="Chromosome"/>
</dbReference>
<accession>A0A345UJJ9</accession>
<gene>
    <name evidence="2" type="ORF">CYPRO_1395</name>
</gene>
<keyword evidence="3" id="KW-1185">Reference proteome</keyword>
<organism evidence="2 3">
    <name type="scientific">Cyclonatronum proteinivorum</name>
    <dbReference type="NCBI Taxonomy" id="1457365"/>
    <lineage>
        <taxon>Bacteria</taxon>
        <taxon>Pseudomonadati</taxon>
        <taxon>Balneolota</taxon>
        <taxon>Balneolia</taxon>
        <taxon>Balneolales</taxon>
        <taxon>Cyclonatronaceae</taxon>
        <taxon>Cyclonatronum</taxon>
    </lineage>
</organism>
<name>A0A345UJJ9_9BACT</name>
<proteinExistence type="predicted"/>
<evidence type="ECO:0000313" key="3">
    <source>
        <dbReference type="Proteomes" id="UP000254808"/>
    </source>
</evidence>
<evidence type="ECO:0000313" key="2">
    <source>
        <dbReference type="EMBL" id="AXJ00651.1"/>
    </source>
</evidence>